<name>A0AB38E9Z4_9PSED</name>
<comment type="caution">
    <text evidence="3">The sequence shown here is derived from an EMBL/GenBank/DDBJ whole genome shotgun (WGS) entry which is preliminary data.</text>
</comment>
<evidence type="ECO:0000256" key="1">
    <source>
        <dbReference type="ARBA" id="ARBA00009346"/>
    </source>
</evidence>
<dbReference type="InterPro" id="IPR035900">
    <property type="entry name" value="Colicin_E_sf"/>
</dbReference>
<dbReference type="Pfam" id="PF01320">
    <property type="entry name" value="Colicin_Pyocin"/>
    <property type="match status" value="1"/>
</dbReference>
<gene>
    <name evidence="3" type="ORF">NCPPB2254_00390</name>
</gene>
<dbReference type="GO" id="GO:0015643">
    <property type="term" value="F:toxic substance binding"/>
    <property type="evidence" value="ECO:0007669"/>
    <property type="project" value="InterPro"/>
</dbReference>
<dbReference type="InterPro" id="IPR000290">
    <property type="entry name" value="Colicin_pyocin"/>
</dbReference>
<protein>
    <submittedName>
        <fullName evidence="3">S-type pyocin domain-containing protein</fullName>
    </submittedName>
</protein>
<organism evidence="3 4">
    <name type="scientific">Pseudomonas syringae pv. persicae</name>
    <dbReference type="NCBI Taxonomy" id="237306"/>
    <lineage>
        <taxon>Bacteria</taxon>
        <taxon>Pseudomonadati</taxon>
        <taxon>Pseudomonadota</taxon>
        <taxon>Gammaproteobacteria</taxon>
        <taxon>Pseudomonadales</taxon>
        <taxon>Pseudomonadaceae</taxon>
        <taxon>Pseudomonas</taxon>
    </lineage>
</organism>
<dbReference type="AlphaFoldDB" id="A0AB38E9Z4"/>
<keyword evidence="2" id="KW-0079">Bacteriocin immunity</keyword>
<accession>A0AB38E9Z4</accession>
<evidence type="ECO:0000313" key="3">
    <source>
        <dbReference type="EMBL" id="SOQ05519.1"/>
    </source>
</evidence>
<dbReference type="SUPFAM" id="SSF47345">
    <property type="entry name" value="Colicin E immunity proteins"/>
    <property type="match status" value="1"/>
</dbReference>
<dbReference type="GO" id="GO:0030153">
    <property type="term" value="P:bacteriocin immunity"/>
    <property type="evidence" value="ECO:0007669"/>
    <property type="project" value="UniProtKB-KW"/>
</dbReference>
<dbReference type="PRINTS" id="PR01299">
    <property type="entry name" value="PYOCIN"/>
</dbReference>
<proteinExistence type="inferred from homology"/>
<dbReference type="CDD" id="cd16363">
    <property type="entry name" value="Col_Im_like"/>
    <property type="match status" value="1"/>
</dbReference>
<sequence length="154" mass="17772">MELKQALKDYTQQEFSTLLSQIWTVRTDKAQHDKMIRHFDEIVDLSEGADLLFYPKADDFGNTFYSGIDRVISHIRTAYYQQGKTAFKDDILPEALSRASRTTSFNAQDHAIKKALQAEVKSQKIISRVNETLILTQEALDHFERLLKTALQTF</sequence>
<dbReference type="Gene3D" id="1.10.1200.20">
    <property type="entry name" value="Colicin E immunity protein"/>
    <property type="match status" value="1"/>
</dbReference>
<dbReference type="Proteomes" id="UP000237580">
    <property type="component" value="Unassembled WGS sequence"/>
</dbReference>
<dbReference type="RefSeq" id="WP_104719915.1">
    <property type="nucleotide sequence ID" value="NZ_ODAL01000013.1"/>
</dbReference>
<reference evidence="3 4" key="1">
    <citation type="submission" date="2017-11" db="EMBL/GenBank/DDBJ databases">
        <authorList>
            <person name="Blom J."/>
        </authorList>
    </citation>
    <scope>NUCLEOTIDE SEQUENCE [LARGE SCALE GENOMIC DNA]</scope>
    <source>
        <strain evidence="3">NCPPB 2254</strain>
    </source>
</reference>
<evidence type="ECO:0000256" key="2">
    <source>
        <dbReference type="ARBA" id="ARBA00023025"/>
    </source>
</evidence>
<dbReference type="EMBL" id="ODAM01000010">
    <property type="protein sequence ID" value="SOQ05519.1"/>
    <property type="molecule type" value="Genomic_DNA"/>
</dbReference>
<comment type="similarity">
    <text evidence="1">Belongs to the colicins ColE2/ColE8/ColE9 and pyocins S1/S2 family.</text>
</comment>
<evidence type="ECO:0000313" key="4">
    <source>
        <dbReference type="Proteomes" id="UP000237580"/>
    </source>
</evidence>